<protein>
    <recommendedName>
        <fullName evidence="3">DUF2861 domain-containing protein</fullName>
    </recommendedName>
</protein>
<dbReference type="InterPro" id="IPR021290">
    <property type="entry name" value="DUF2861"/>
</dbReference>
<gene>
    <name evidence="1" type="ORF">BI347_12670</name>
</gene>
<proteinExistence type="predicted"/>
<dbReference type="EMBL" id="MKCS01000001">
    <property type="protein sequence ID" value="OHX15028.1"/>
    <property type="molecule type" value="Genomic_DNA"/>
</dbReference>
<dbReference type="STRING" id="1903179.BI347_12670"/>
<sequence length="265" mass="29465">MALGWAARAAAAPVLPATPLEPAYHALFSGDRAGAWRQLDALGAGLSSAAQRQAWLQLQRELVSGQCGRDMPLAPPPWLEELELDLIQRDIPLSRIYSVRLSGASSRRDLQWSLRLPDGRVLLAGNAARYQGRRFELDSDEQAAALPPGVYRLTVQSGGQAWRQDLSLSGAAALDWLRRDGRRLEPRPPAQPSACPRPWLEQALLSQPDFELKWWRRRELGQPLSWPAGKGGQPLWASVSLLRAEFRGAVAVRQVHRLAAPWRQF</sequence>
<dbReference type="AlphaFoldDB" id="A0A1S1X6B7"/>
<dbReference type="Pfam" id="PF11060">
    <property type="entry name" value="DUF2861"/>
    <property type="match status" value="1"/>
</dbReference>
<accession>A0A1S1X6B7</accession>
<organism evidence="1 2">
    <name type="scientific">Chromobacterium sphagni</name>
    <dbReference type="NCBI Taxonomy" id="1903179"/>
    <lineage>
        <taxon>Bacteria</taxon>
        <taxon>Pseudomonadati</taxon>
        <taxon>Pseudomonadota</taxon>
        <taxon>Betaproteobacteria</taxon>
        <taxon>Neisseriales</taxon>
        <taxon>Chromobacteriaceae</taxon>
        <taxon>Chromobacterium</taxon>
    </lineage>
</organism>
<dbReference type="Proteomes" id="UP000180088">
    <property type="component" value="Unassembled WGS sequence"/>
</dbReference>
<evidence type="ECO:0008006" key="3">
    <source>
        <dbReference type="Google" id="ProtNLM"/>
    </source>
</evidence>
<evidence type="ECO:0000313" key="2">
    <source>
        <dbReference type="Proteomes" id="UP000180088"/>
    </source>
</evidence>
<evidence type="ECO:0000313" key="1">
    <source>
        <dbReference type="EMBL" id="OHX15028.1"/>
    </source>
</evidence>
<name>A0A1S1X6B7_9NEIS</name>
<comment type="caution">
    <text evidence="1">The sequence shown here is derived from an EMBL/GenBank/DDBJ whole genome shotgun (WGS) entry which is preliminary data.</text>
</comment>
<reference evidence="1 2" key="1">
    <citation type="submission" date="2016-09" db="EMBL/GenBank/DDBJ databases">
        <title>Chromobacterium muskegensis sp. nov., an insecticidal bacterium isolated from Sphagnum bogs.</title>
        <authorList>
            <person name="Sparks M.E."/>
            <person name="Blackburn M.B."/>
            <person name="Gundersen-Rindal D.E."/>
            <person name="Mitchell A."/>
            <person name="Farrar R."/>
            <person name="Kuhar D."/>
        </authorList>
    </citation>
    <scope>NUCLEOTIDE SEQUENCE [LARGE SCALE GENOMIC DNA]</scope>
    <source>
        <strain evidence="1 2">37-2</strain>
    </source>
</reference>